<accession>A0ABU6QP92</accession>
<reference evidence="1 2" key="1">
    <citation type="journal article" date="2023" name="Plants (Basel)">
        <title>Bridging the Gap: Combining Genomics and Transcriptomics Approaches to Understand Stylosanthes scabra, an Orphan Legume from the Brazilian Caatinga.</title>
        <authorList>
            <person name="Ferreira-Neto J.R.C."/>
            <person name="da Silva M.D."/>
            <person name="Binneck E."/>
            <person name="de Melo N.F."/>
            <person name="da Silva R.H."/>
            <person name="de Melo A.L.T.M."/>
            <person name="Pandolfi V."/>
            <person name="Bustamante F.O."/>
            <person name="Brasileiro-Vidal A.C."/>
            <person name="Benko-Iseppon A.M."/>
        </authorList>
    </citation>
    <scope>NUCLEOTIDE SEQUENCE [LARGE SCALE GENOMIC DNA]</scope>
    <source>
        <tissue evidence="1">Leaves</tissue>
    </source>
</reference>
<evidence type="ECO:0000313" key="1">
    <source>
        <dbReference type="EMBL" id="MED6113755.1"/>
    </source>
</evidence>
<dbReference type="PANTHER" id="PTHR46033">
    <property type="entry name" value="PROTEIN MAIN-LIKE 2"/>
    <property type="match status" value="1"/>
</dbReference>
<gene>
    <name evidence="1" type="ORF">PIB30_073793</name>
</gene>
<organism evidence="1 2">
    <name type="scientific">Stylosanthes scabra</name>
    <dbReference type="NCBI Taxonomy" id="79078"/>
    <lineage>
        <taxon>Eukaryota</taxon>
        <taxon>Viridiplantae</taxon>
        <taxon>Streptophyta</taxon>
        <taxon>Embryophyta</taxon>
        <taxon>Tracheophyta</taxon>
        <taxon>Spermatophyta</taxon>
        <taxon>Magnoliopsida</taxon>
        <taxon>eudicotyledons</taxon>
        <taxon>Gunneridae</taxon>
        <taxon>Pentapetalae</taxon>
        <taxon>rosids</taxon>
        <taxon>fabids</taxon>
        <taxon>Fabales</taxon>
        <taxon>Fabaceae</taxon>
        <taxon>Papilionoideae</taxon>
        <taxon>50 kb inversion clade</taxon>
        <taxon>dalbergioids sensu lato</taxon>
        <taxon>Dalbergieae</taxon>
        <taxon>Pterocarpus clade</taxon>
        <taxon>Stylosanthes</taxon>
    </lineage>
</organism>
<protein>
    <submittedName>
        <fullName evidence="1">Uncharacterized protein</fullName>
    </submittedName>
</protein>
<feature type="non-terminal residue" evidence="1">
    <location>
        <position position="95"/>
    </location>
</feature>
<dbReference type="InterPro" id="IPR044824">
    <property type="entry name" value="MAIN-like"/>
</dbReference>
<dbReference type="PANTHER" id="PTHR46033:SF8">
    <property type="entry name" value="PROTEIN MAINTENANCE OF MERISTEMS-LIKE"/>
    <property type="match status" value="1"/>
</dbReference>
<keyword evidence="2" id="KW-1185">Reference proteome</keyword>
<sequence length="95" mass="11083">MEDLCQQLLGAIPGENNRQAKGNWVLNMTWFRDRICQGLGDEATEERLMQYTQGYIMQIRGDMLFLDASDSRVHMRWLPLLEDLDRCGQMSWGLT</sequence>
<dbReference type="Proteomes" id="UP001341840">
    <property type="component" value="Unassembled WGS sequence"/>
</dbReference>
<proteinExistence type="predicted"/>
<name>A0ABU6QP92_9FABA</name>
<evidence type="ECO:0000313" key="2">
    <source>
        <dbReference type="Proteomes" id="UP001341840"/>
    </source>
</evidence>
<dbReference type="EMBL" id="JASCZI010000903">
    <property type="protein sequence ID" value="MED6113755.1"/>
    <property type="molecule type" value="Genomic_DNA"/>
</dbReference>
<comment type="caution">
    <text evidence="1">The sequence shown here is derived from an EMBL/GenBank/DDBJ whole genome shotgun (WGS) entry which is preliminary data.</text>
</comment>